<comment type="similarity">
    <text evidence="2">Belongs to the Tdpoz family.</text>
</comment>
<dbReference type="Pfam" id="PF24570">
    <property type="entry name" value="BACK_BPM_SPOP"/>
    <property type="match status" value="1"/>
</dbReference>
<feature type="domain" description="BTB" evidence="3">
    <location>
        <begin position="166"/>
        <end position="228"/>
    </location>
</feature>
<evidence type="ECO:0000256" key="2">
    <source>
        <dbReference type="ARBA" id="ARBA00010846"/>
    </source>
</evidence>
<evidence type="ECO:0008006" key="7">
    <source>
        <dbReference type="Google" id="ProtNLM"/>
    </source>
</evidence>
<dbReference type="eggNOG" id="KOG1987">
    <property type="taxonomic scope" value="Eukaryota"/>
</dbReference>
<dbReference type="Gene3D" id="2.60.210.10">
    <property type="entry name" value="Apoptosis, Tumor Necrosis Factor Receptor Associated Protein 2, Chain A"/>
    <property type="match status" value="1"/>
</dbReference>
<evidence type="ECO:0000313" key="6">
    <source>
        <dbReference type="Proteomes" id="UP000030748"/>
    </source>
</evidence>
<protein>
    <recommendedName>
        <fullName evidence="7">BTB domain-containing protein</fullName>
    </recommendedName>
</protein>
<dbReference type="PROSITE" id="PS50144">
    <property type="entry name" value="MATH"/>
    <property type="match status" value="1"/>
</dbReference>
<dbReference type="EMBL" id="KI632211">
    <property type="protein sequence ID" value="EYU22275.1"/>
    <property type="molecule type" value="Genomic_DNA"/>
</dbReference>
<dbReference type="CDD" id="cd00121">
    <property type="entry name" value="MATH"/>
    <property type="match status" value="1"/>
</dbReference>
<keyword evidence="6" id="KW-1185">Reference proteome</keyword>
<dbReference type="InterPro" id="IPR045005">
    <property type="entry name" value="BPM1-6"/>
</dbReference>
<name>A0A022Q6X4_ERYGU</name>
<dbReference type="InterPro" id="IPR011333">
    <property type="entry name" value="SKP1/BTB/POZ_sf"/>
</dbReference>
<dbReference type="SMART" id="SM00225">
    <property type="entry name" value="BTB"/>
    <property type="match status" value="1"/>
</dbReference>
<dbReference type="InterPro" id="IPR056423">
    <property type="entry name" value="BACK_BPM_SPOP"/>
</dbReference>
<accession>A0A022Q6X4</accession>
<feature type="domain" description="MATH" evidence="4">
    <location>
        <begin position="20"/>
        <end position="132"/>
    </location>
</feature>
<evidence type="ECO:0000256" key="1">
    <source>
        <dbReference type="ARBA" id="ARBA00004906"/>
    </source>
</evidence>
<evidence type="ECO:0000259" key="3">
    <source>
        <dbReference type="PROSITE" id="PS50097"/>
    </source>
</evidence>
<gene>
    <name evidence="5" type="ORF">MIMGU_mgv1a018386mg</name>
</gene>
<dbReference type="STRING" id="4155.A0A022Q6X4"/>
<dbReference type="InterPro" id="IPR008974">
    <property type="entry name" value="TRAF-like"/>
</dbReference>
<evidence type="ECO:0000259" key="4">
    <source>
        <dbReference type="PROSITE" id="PS50144"/>
    </source>
</evidence>
<dbReference type="PANTHER" id="PTHR26379">
    <property type="entry name" value="BTB/POZ AND MATH DOMAIN-CONTAINING PROTEIN 1"/>
    <property type="match status" value="1"/>
</dbReference>
<sequence length="330" mass="37451">MEEEDFASESASATVRGMEKGSHLFVVKNYSLHEGIGVGGAIESEEFIVGGYGWTIRFILNQTTIAVGCLYSAHFMDQSGKGNDKGLSFFDNSKIMYFERDRVIGRNFFIRRSSLNCPDYLKDDCLKIRVTIEVFTCRIHNLPLIKVPESNIGADFGKLLRSKQRADVFFRVKNKSFCAHKRILAARCPQFLSQVSDSNYEIEVTYMEPNIFKALLWFLYTGTLSDEEHDDSDIGHSMLESFIGKMLAAADRFELKRLKNICELSISKRISGDSIAYILHLAERCHAKELKDACLGFGADNGADVMSCEGRRYLKERCPLLFLELAYNIR</sequence>
<dbReference type="AlphaFoldDB" id="A0A022Q6X4"/>
<proteinExistence type="inferred from homology"/>
<dbReference type="Proteomes" id="UP000030748">
    <property type="component" value="Unassembled WGS sequence"/>
</dbReference>
<comment type="pathway">
    <text evidence="1">Protein modification; protein ubiquitination.</text>
</comment>
<dbReference type="SUPFAM" id="SSF49599">
    <property type="entry name" value="TRAF domain-like"/>
    <property type="match status" value="1"/>
</dbReference>
<dbReference type="InterPro" id="IPR002083">
    <property type="entry name" value="MATH/TRAF_dom"/>
</dbReference>
<dbReference type="PROSITE" id="PS50097">
    <property type="entry name" value="BTB"/>
    <property type="match status" value="1"/>
</dbReference>
<dbReference type="Gene3D" id="3.30.710.10">
    <property type="entry name" value="Potassium Channel Kv1.1, Chain A"/>
    <property type="match status" value="1"/>
</dbReference>
<dbReference type="InterPro" id="IPR000210">
    <property type="entry name" value="BTB/POZ_dom"/>
</dbReference>
<dbReference type="SUPFAM" id="SSF54695">
    <property type="entry name" value="POZ domain"/>
    <property type="match status" value="1"/>
</dbReference>
<reference evidence="5 6" key="1">
    <citation type="journal article" date="2013" name="Proc. Natl. Acad. Sci. U.S.A.">
        <title>Fine-scale variation in meiotic recombination in Mimulus inferred from population shotgun sequencing.</title>
        <authorList>
            <person name="Hellsten U."/>
            <person name="Wright K.M."/>
            <person name="Jenkins J."/>
            <person name="Shu S."/>
            <person name="Yuan Y."/>
            <person name="Wessler S.R."/>
            <person name="Schmutz J."/>
            <person name="Willis J.H."/>
            <person name="Rokhsar D.S."/>
        </authorList>
    </citation>
    <scope>NUCLEOTIDE SEQUENCE [LARGE SCALE GENOMIC DNA]</scope>
    <source>
        <strain evidence="6">cv. DUN x IM62</strain>
    </source>
</reference>
<dbReference type="Gene3D" id="1.25.40.420">
    <property type="match status" value="1"/>
</dbReference>
<dbReference type="GO" id="GO:0016567">
    <property type="term" value="P:protein ubiquitination"/>
    <property type="evidence" value="ECO:0007669"/>
    <property type="project" value="InterPro"/>
</dbReference>
<feature type="non-terminal residue" evidence="5">
    <location>
        <position position="330"/>
    </location>
</feature>
<evidence type="ECO:0000313" key="5">
    <source>
        <dbReference type="EMBL" id="EYU22275.1"/>
    </source>
</evidence>
<organism evidence="5 6">
    <name type="scientific">Erythranthe guttata</name>
    <name type="common">Yellow monkey flower</name>
    <name type="synonym">Mimulus guttatus</name>
    <dbReference type="NCBI Taxonomy" id="4155"/>
    <lineage>
        <taxon>Eukaryota</taxon>
        <taxon>Viridiplantae</taxon>
        <taxon>Streptophyta</taxon>
        <taxon>Embryophyta</taxon>
        <taxon>Tracheophyta</taxon>
        <taxon>Spermatophyta</taxon>
        <taxon>Magnoliopsida</taxon>
        <taxon>eudicotyledons</taxon>
        <taxon>Gunneridae</taxon>
        <taxon>Pentapetalae</taxon>
        <taxon>asterids</taxon>
        <taxon>lamiids</taxon>
        <taxon>Lamiales</taxon>
        <taxon>Phrymaceae</taxon>
        <taxon>Erythranthe</taxon>
    </lineage>
</organism>
<dbReference type="PANTHER" id="PTHR26379:SF466">
    <property type="entry name" value="BTB_POZ AND MATH DOMAIN-CONTAINING PROTEIN 4"/>
    <property type="match status" value="1"/>
</dbReference>
<dbReference type="Pfam" id="PF00651">
    <property type="entry name" value="BTB"/>
    <property type="match status" value="1"/>
</dbReference>